<keyword evidence="1" id="KW-0812">Transmembrane</keyword>
<evidence type="ECO:0000313" key="2">
    <source>
        <dbReference type="EMBL" id="PKQ65375.1"/>
    </source>
</evidence>
<proteinExistence type="predicted"/>
<dbReference type="Proteomes" id="UP000233618">
    <property type="component" value="Unassembled WGS sequence"/>
</dbReference>
<gene>
    <name evidence="2" type="ORF">BZG01_13040</name>
</gene>
<protein>
    <submittedName>
        <fullName evidence="2">Uncharacterized protein</fullName>
    </submittedName>
</protein>
<feature type="transmembrane region" description="Helical" evidence="1">
    <location>
        <begin position="6"/>
        <end position="28"/>
    </location>
</feature>
<sequence>MGYCILFLFIVLVKLIIHLIITFVEIVVSESIAVLKMRLQKYALFLKIFFSGGFNFVLDINLILSFFLMLN</sequence>
<keyword evidence="1" id="KW-0472">Membrane</keyword>
<comment type="caution">
    <text evidence="2">The sequence shown here is derived from an EMBL/GenBank/DDBJ whole genome shotgun (WGS) entry which is preliminary data.</text>
</comment>
<accession>A0A2N3I4Z1</accession>
<dbReference type="AlphaFoldDB" id="A0A2N3I4Z1"/>
<keyword evidence="1" id="KW-1133">Transmembrane helix</keyword>
<name>A0A2N3I4Z1_9BACT</name>
<organism evidence="2 3">
    <name type="scientific">Labilibaculum manganireducens</name>
    <dbReference type="NCBI Taxonomy" id="1940525"/>
    <lineage>
        <taxon>Bacteria</taxon>
        <taxon>Pseudomonadati</taxon>
        <taxon>Bacteroidota</taxon>
        <taxon>Bacteroidia</taxon>
        <taxon>Marinilabiliales</taxon>
        <taxon>Marinifilaceae</taxon>
        <taxon>Labilibaculum</taxon>
    </lineage>
</organism>
<evidence type="ECO:0000313" key="3">
    <source>
        <dbReference type="Proteomes" id="UP000233618"/>
    </source>
</evidence>
<reference evidence="2 3" key="1">
    <citation type="journal article" date="2017" name="Front. Microbiol.">
        <title>Labilibaculum manganireducens gen. nov., sp. nov. and Labilibaculum filiforme sp. nov., Novel Bacteroidetes Isolated from Subsurface Sediments of the Baltic Sea.</title>
        <authorList>
            <person name="Vandieken V."/>
            <person name="Marshall I.P."/>
            <person name="Niemann H."/>
            <person name="Engelen B."/>
            <person name="Cypionka H."/>
        </authorList>
    </citation>
    <scope>NUCLEOTIDE SEQUENCE [LARGE SCALE GENOMIC DNA]</scope>
    <source>
        <strain evidence="2 3">59.10-2M</strain>
    </source>
</reference>
<feature type="transmembrane region" description="Helical" evidence="1">
    <location>
        <begin position="48"/>
        <end position="70"/>
    </location>
</feature>
<dbReference type="EMBL" id="MVDE01000019">
    <property type="protein sequence ID" value="PKQ65375.1"/>
    <property type="molecule type" value="Genomic_DNA"/>
</dbReference>
<keyword evidence="3" id="KW-1185">Reference proteome</keyword>
<evidence type="ECO:0000256" key="1">
    <source>
        <dbReference type="SAM" id="Phobius"/>
    </source>
</evidence>